<dbReference type="EMBL" id="JAVKPH010000005">
    <property type="protein sequence ID" value="MDR5652359.1"/>
    <property type="molecule type" value="Genomic_DNA"/>
</dbReference>
<evidence type="ECO:0000256" key="10">
    <source>
        <dbReference type="RuleBase" id="RU003357"/>
    </source>
</evidence>
<evidence type="ECO:0000256" key="2">
    <source>
        <dbReference type="ARBA" id="ARBA00009810"/>
    </source>
</evidence>
<dbReference type="Gene3D" id="2.40.170.20">
    <property type="entry name" value="TonB-dependent receptor, beta-barrel domain"/>
    <property type="match status" value="1"/>
</dbReference>
<dbReference type="Pfam" id="PF00593">
    <property type="entry name" value="TonB_dep_Rec_b-barrel"/>
    <property type="match status" value="1"/>
</dbReference>
<dbReference type="CDD" id="cd01347">
    <property type="entry name" value="ligand_gated_channel"/>
    <property type="match status" value="1"/>
</dbReference>
<dbReference type="PANTHER" id="PTHR30069">
    <property type="entry name" value="TONB-DEPENDENT OUTER MEMBRANE RECEPTOR"/>
    <property type="match status" value="1"/>
</dbReference>
<evidence type="ECO:0000313" key="14">
    <source>
        <dbReference type="Proteomes" id="UP001247754"/>
    </source>
</evidence>
<dbReference type="InterPro" id="IPR039426">
    <property type="entry name" value="TonB-dep_rcpt-like"/>
</dbReference>
<proteinExistence type="inferred from homology"/>
<feature type="domain" description="TonB-dependent receptor plug" evidence="12">
    <location>
        <begin position="36"/>
        <end position="148"/>
    </location>
</feature>
<accession>A0ABU1F7D6</accession>
<sequence>MSSCALLFPTLALGQDTAGTTVLDPIIIQSKRDVQTDTATAVTEIDQEEMDDRQANTIAELIDSVPGVTLINGSTPTGGGINIRGFGAGNTYGSNQKVLIQVDGATQGSEELYRISTQLLTDPELYKSVEVIRGTTGTFEYGSGVVGGMVRLQTKDAGDFTGGQIGVKVRQALSFGTNGDGISSSTTLAWQPAEDLEFLANYSWRRQGRQIGGDGLDIGAEGFKTPSYLLKGKYTFGQNRDQYVSLSLTETSAAERDVPYDAFGTTGGFFGNVDRDITSRSAVLSYGWDPAANDLVNLEVRLSRADQQIDSTAIGGPNALGDADHRYETTQLLIKNTAELRFGGFDNRLRTGVEFIRKERLEASSAPGGTDDRVALFIVNDMDFRNGLTITPALRYETQDIDGRRYGYGRYDNDALMGGISARYEWSNGFSVFASAAYTESLPILDDLTNTAQNWGGRIVNYMTTPERARTYEIGSAYRGDDLFATGDAFSFKANIYHTKAWDLTSEPGMSGTDMKGLELEAAYSMANGIYLDLNANLADYAATTVAGVPGQGYAHTPTNQARLTIGKKWDRGLDLSWEMIADKRYDAGTTVSPGFAVHSLRASYRPESGVLAGAEFRVAVENLFDRDYKPRLGTRNGPGRNVKFAIAKTF</sequence>
<evidence type="ECO:0000256" key="6">
    <source>
        <dbReference type="ARBA" id="ARBA00023077"/>
    </source>
</evidence>
<dbReference type="Gene3D" id="2.170.130.10">
    <property type="entry name" value="TonB-dependent receptor, plug domain"/>
    <property type="match status" value="1"/>
</dbReference>
<dbReference type="InterPro" id="IPR037066">
    <property type="entry name" value="Plug_dom_sf"/>
</dbReference>
<keyword evidence="6 10" id="KW-0798">TonB box</keyword>
<evidence type="ECO:0000259" key="11">
    <source>
        <dbReference type="Pfam" id="PF00593"/>
    </source>
</evidence>
<evidence type="ECO:0000256" key="9">
    <source>
        <dbReference type="PROSITE-ProRule" id="PRU01360"/>
    </source>
</evidence>
<gene>
    <name evidence="13" type="ORF">RGD00_07080</name>
</gene>
<dbReference type="InterPro" id="IPR036942">
    <property type="entry name" value="Beta-barrel_TonB_sf"/>
</dbReference>
<organism evidence="13 14">
    <name type="scientific">Ruixingdingia sedimenti</name>
    <dbReference type="NCBI Taxonomy" id="3073604"/>
    <lineage>
        <taxon>Bacteria</taxon>
        <taxon>Pseudomonadati</taxon>
        <taxon>Pseudomonadota</taxon>
        <taxon>Alphaproteobacteria</taxon>
        <taxon>Rhodobacterales</taxon>
        <taxon>Paracoccaceae</taxon>
        <taxon>Ruixingdingia</taxon>
    </lineage>
</organism>
<evidence type="ECO:0000256" key="7">
    <source>
        <dbReference type="ARBA" id="ARBA00023136"/>
    </source>
</evidence>
<evidence type="ECO:0000256" key="8">
    <source>
        <dbReference type="ARBA" id="ARBA00023237"/>
    </source>
</evidence>
<dbReference type="SUPFAM" id="SSF56935">
    <property type="entry name" value="Porins"/>
    <property type="match status" value="1"/>
</dbReference>
<keyword evidence="13" id="KW-0675">Receptor</keyword>
<feature type="domain" description="TonB-dependent receptor-like beta-barrel" evidence="11">
    <location>
        <begin position="244"/>
        <end position="624"/>
    </location>
</feature>
<keyword evidence="3 9" id="KW-0813">Transport</keyword>
<dbReference type="Pfam" id="PF07715">
    <property type="entry name" value="Plug"/>
    <property type="match status" value="1"/>
</dbReference>
<evidence type="ECO:0000256" key="4">
    <source>
        <dbReference type="ARBA" id="ARBA00022452"/>
    </source>
</evidence>
<name>A0ABU1F7D6_9RHOB</name>
<protein>
    <submittedName>
        <fullName evidence="13">TonB-dependent receptor</fullName>
    </submittedName>
</protein>
<dbReference type="PANTHER" id="PTHR30069:SF41">
    <property type="entry name" value="HEME_HEMOPEXIN UTILIZATION PROTEIN C"/>
    <property type="match status" value="1"/>
</dbReference>
<evidence type="ECO:0000256" key="3">
    <source>
        <dbReference type="ARBA" id="ARBA00022448"/>
    </source>
</evidence>
<keyword evidence="4 9" id="KW-1134">Transmembrane beta strand</keyword>
<dbReference type="InterPro" id="IPR012910">
    <property type="entry name" value="Plug_dom"/>
</dbReference>
<dbReference type="InterPro" id="IPR000531">
    <property type="entry name" value="Beta-barrel_TonB"/>
</dbReference>
<comment type="subcellular location">
    <subcellularLocation>
        <location evidence="1 9">Cell outer membrane</location>
        <topology evidence="1 9">Multi-pass membrane protein</topology>
    </subcellularLocation>
</comment>
<evidence type="ECO:0000256" key="5">
    <source>
        <dbReference type="ARBA" id="ARBA00022692"/>
    </source>
</evidence>
<evidence type="ECO:0000259" key="12">
    <source>
        <dbReference type="Pfam" id="PF07715"/>
    </source>
</evidence>
<evidence type="ECO:0000313" key="13">
    <source>
        <dbReference type="EMBL" id="MDR5652359.1"/>
    </source>
</evidence>
<dbReference type="Proteomes" id="UP001247754">
    <property type="component" value="Unassembled WGS sequence"/>
</dbReference>
<reference evidence="13 14" key="1">
    <citation type="submission" date="2023-09" db="EMBL/GenBank/DDBJ databases">
        <title>Xinfangfangia sedmenti sp. nov., isolated the sedment.</title>
        <authorList>
            <person name="Xu L."/>
        </authorList>
    </citation>
    <scope>NUCLEOTIDE SEQUENCE [LARGE SCALE GENOMIC DNA]</scope>
    <source>
        <strain evidence="13 14">LG-4</strain>
    </source>
</reference>
<comment type="caution">
    <text evidence="13">The sequence shown here is derived from an EMBL/GenBank/DDBJ whole genome shotgun (WGS) entry which is preliminary data.</text>
</comment>
<keyword evidence="5 9" id="KW-0812">Transmembrane</keyword>
<comment type="similarity">
    <text evidence="2 9 10">Belongs to the TonB-dependent receptor family.</text>
</comment>
<keyword evidence="8 9" id="KW-0998">Cell outer membrane</keyword>
<dbReference type="RefSeq" id="WP_310456605.1">
    <property type="nucleotide sequence ID" value="NZ_JAVKPH010000005.1"/>
</dbReference>
<keyword evidence="14" id="KW-1185">Reference proteome</keyword>
<evidence type="ECO:0000256" key="1">
    <source>
        <dbReference type="ARBA" id="ARBA00004571"/>
    </source>
</evidence>
<dbReference type="PROSITE" id="PS52016">
    <property type="entry name" value="TONB_DEPENDENT_REC_3"/>
    <property type="match status" value="1"/>
</dbReference>
<keyword evidence="7 9" id="KW-0472">Membrane</keyword>